<dbReference type="FunFam" id="3.40.50.300:FF:000425">
    <property type="entry name" value="Probable ABC transporter, ATP-binding subunit"/>
    <property type="match status" value="1"/>
</dbReference>
<dbReference type="SUPFAM" id="SSF52540">
    <property type="entry name" value="P-loop containing nucleoside triphosphate hydrolases"/>
    <property type="match status" value="1"/>
</dbReference>
<proteinExistence type="predicted"/>
<comment type="caution">
    <text evidence="6">The sequence shown here is derived from an EMBL/GenBank/DDBJ whole genome shotgun (WGS) entry which is preliminary data.</text>
</comment>
<evidence type="ECO:0000256" key="4">
    <source>
        <dbReference type="ARBA" id="ARBA00066388"/>
    </source>
</evidence>
<dbReference type="GO" id="GO:0005524">
    <property type="term" value="F:ATP binding"/>
    <property type="evidence" value="ECO:0007669"/>
    <property type="project" value="UniProtKB-KW"/>
</dbReference>
<dbReference type="InterPro" id="IPR017871">
    <property type="entry name" value="ABC_transporter-like_CS"/>
</dbReference>
<evidence type="ECO:0000256" key="1">
    <source>
        <dbReference type="ARBA" id="ARBA00022448"/>
    </source>
</evidence>
<dbReference type="InterPro" id="IPR003593">
    <property type="entry name" value="AAA+_ATPase"/>
</dbReference>
<dbReference type="EC" id="7.6.2.9" evidence="4"/>
<dbReference type="InterPro" id="IPR003439">
    <property type="entry name" value="ABC_transporter-like_ATP-bd"/>
</dbReference>
<dbReference type="RefSeq" id="WP_010018178.1">
    <property type="nucleotide sequence ID" value="NZ_PUFN01000009.1"/>
</dbReference>
<dbReference type="OrthoDB" id="9790614at2"/>
<dbReference type="Proteomes" id="UP000295257">
    <property type="component" value="Unassembled WGS sequence"/>
</dbReference>
<dbReference type="GO" id="GO:0015418">
    <property type="term" value="F:ABC-type quaternary ammonium compound transporting activity"/>
    <property type="evidence" value="ECO:0007669"/>
    <property type="project" value="UniProtKB-EC"/>
</dbReference>
<keyword evidence="2" id="KW-0547">Nucleotide-binding</keyword>
<keyword evidence="1" id="KW-0813">Transport</keyword>
<dbReference type="InterPro" id="IPR027417">
    <property type="entry name" value="P-loop_NTPase"/>
</dbReference>
<dbReference type="GO" id="GO:0016887">
    <property type="term" value="F:ATP hydrolysis activity"/>
    <property type="evidence" value="ECO:0007669"/>
    <property type="project" value="InterPro"/>
</dbReference>
<dbReference type="Gene3D" id="3.40.50.300">
    <property type="entry name" value="P-loop containing nucleotide triphosphate hydrolases"/>
    <property type="match status" value="1"/>
</dbReference>
<evidence type="ECO:0000313" key="7">
    <source>
        <dbReference type="Proteomes" id="UP000295257"/>
    </source>
</evidence>
<evidence type="ECO:0000256" key="3">
    <source>
        <dbReference type="ARBA" id="ARBA00022840"/>
    </source>
</evidence>
<feature type="domain" description="ABC transporter" evidence="5">
    <location>
        <begin position="5"/>
        <end position="235"/>
    </location>
</feature>
<accession>A0A4R5NG87</accession>
<dbReference type="PANTHER" id="PTHR42781">
    <property type="entry name" value="SPERMIDINE/PUTRESCINE IMPORT ATP-BINDING PROTEIN POTA"/>
    <property type="match status" value="1"/>
</dbReference>
<evidence type="ECO:0000313" key="6">
    <source>
        <dbReference type="EMBL" id="TDG73509.1"/>
    </source>
</evidence>
<dbReference type="EMBL" id="PUFN01000009">
    <property type="protein sequence ID" value="TDG73509.1"/>
    <property type="molecule type" value="Genomic_DNA"/>
</dbReference>
<dbReference type="Pfam" id="PF00005">
    <property type="entry name" value="ABC_tran"/>
    <property type="match status" value="1"/>
</dbReference>
<dbReference type="SMART" id="SM00382">
    <property type="entry name" value="AAA"/>
    <property type="match status" value="1"/>
</dbReference>
<dbReference type="InterPro" id="IPR008995">
    <property type="entry name" value="Mo/tungstate-bd_C_term_dom"/>
</dbReference>
<dbReference type="PROSITE" id="PS00211">
    <property type="entry name" value="ABC_TRANSPORTER_1"/>
    <property type="match status" value="1"/>
</dbReference>
<sequence length="337" mass="37828">MNDFLKIENLNVTFGKDTVIKDFNLTIPENAITVFLGPSGSGKTTVLRSISGLNRYAKGRIFLDGQDISELPVHKRNIGVIFQSYALFPNMTVFDNVAYGLRAQKLSKDEIYQEVTTMLQLVNLESKANNYPDDLSGGQKQRVAIARSMVMKPKLLLLDEPLSALDAKIRVELREQIREYQQKLGITMIFVTHDQGEAMAIADNVVVISDGKIQQQGSPWDIYTKPVNEFMATFIGEHNILSGQELANLGINELSKEEKYLIRPESITLKKISELSDQEVACLGKIDSVVNYGNRVQYTISKNNLSLKMEALNHTLPLVPETEIEFFIDKSKILPLS</sequence>
<gene>
    <name evidence="6" type="ORF">C5L30_000448</name>
</gene>
<keyword evidence="7" id="KW-1185">Reference proteome</keyword>
<dbReference type="SUPFAM" id="SSF50331">
    <property type="entry name" value="MOP-like"/>
    <property type="match status" value="1"/>
</dbReference>
<reference evidence="6 7" key="1">
    <citation type="journal article" date="2019" name="Appl. Microbiol. Biotechnol.">
        <title>Uncovering carbohydrate metabolism through a genotype-phenotype association study of 56 lactic acid bacteria genomes.</title>
        <authorList>
            <person name="Buron-Moles G."/>
            <person name="Chailyan A."/>
            <person name="Dolejs I."/>
            <person name="Forster J."/>
            <person name="Miks M.H."/>
        </authorList>
    </citation>
    <scope>NUCLEOTIDE SEQUENCE [LARGE SCALE GENOMIC DNA]</scope>
    <source>
        <strain evidence="6 7">ATCC 29644</strain>
    </source>
</reference>
<dbReference type="InterPro" id="IPR050093">
    <property type="entry name" value="ABC_SmlMolc_Importer"/>
</dbReference>
<protein>
    <recommendedName>
        <fullName evidence="4">ABC-type quaternary amine transporter</fullName>
        <ecNumber evidence="4">7.6.2.9</ecNumber>
    </recommendedName>
</protein>
<dbReference type="AlphaFoldDB" id="A0A4R5NG87"/>
<keyword evidence="3" id="KW-0067">ATP-binding</keyword>
<evidence type="ECO:0000259" key="5">
    <source>
        <dbReference type="PROSITE" id="PS50893"/>
    </source>
</evidence>
<organism evidence="6 7">
    <name type="scientific">Companilactobacillus farciminis</name>
    <dbReference type="NCBI Taxonomy" id="1612"/>
    <lineage>
        <taxon>Bacteria</taxon>
        <taxon>Bacillati</taxon>
        <taxon>Bacillota</taxon>
        <taxon>Bacilli</taxon>
        <taxon>Lactobacillales</taxon>
        <taxon>Lactobacillaceae</taxon>
        <taxon>Companilactobacillus</taxon>
    </lineage>
</organism>
<name>A0A4R5NG87_9LACO</name>
<dbReference type="PROSITE" id="PS50893">
    <property type="entry name" value="ABC_TRANSPORTER_2"/>
    <property type="match status" value="1"/>
</dbReference>
<evidence type="ECO:0000256" key="2">
    <source>
        <dbReference type="ARBA" id="ARBA00022741"/>
    </source>
</evidence>
<dbReference type="PANTHER" id="PTHR42781:SF9">
    <property type="entry name" value="AMINO ACID ABC TRANSPORTER, ATP-BINDING PROTEIN-RELATED"/>
    <property type="match status" value="1"/>
</dbReference>